<dbReference type="Proteomes" id="UP000217895">
    <property type="component" value="Plasmid Plasmid2 dna"/>
</dbReference>
<organism evidence="1 2">
    <name type="scientific">Leptolyngbya boryana NIES-2135</name>
    <dbReference type="NCBI Taxonomy" id="1973484"/>
    <lineage>
        <taxon>Bacteria</taxon>
        <taxon>Bacillati</taxon>
        <taxon>Cyanobacteriota</taxon>
        <taxon>Cyanophyceae</taxon>
        <taxon>Leptolyngbyales</taxon>
        <taxon>Leptolyngbyaceae</taxon>
        <taxon>Leptolyngbya group</taxon>
        <taxon>Leptolyngbya</taxon>
    </lineage>
</organism>
<proteinExistence type="predicted"/>
<dbReference type="AlphaFoldDB" id="A0A1Z4JSQ5"/>
<name>A0A1Z4JSQ5_LEPBY</name>
<dbReference type="EMBL" id="AP018205">
    <property type="protein sequence ID" value="BAY59801.1"/>
    <property type="molecule type" value="Genomic_DNA"/>
</dbReference>
<keyword evidence="2" id="KW-1185">Reference proteome</keyword>
<evidence type="ECO:0008006" key="3">
    <source>
        <dbReference type="Google" id="ProtNLM"/>
    </source>
</evidence>
<sequence length="163" mass="18743">MATSEMQGEFTRQEALTLTGLSSGQLSRLDQAEIVVPRKLGNSKRPVVLYSWQQILELRTIANLRQRLSLQEIRKVINHLRNLHFEPSLFDKFLIFSDDKLYWINSDELGDQIIDLSSKNQGQLLLKAVHPIGQILDDIRQQAERKHVADFDKRAGRIPIEVA</sequence>
<evidence type="ECO:0000313" key="2">
    <source>
        <dbReference type="Proteomes" id="UP000217895"/>
    </source>
</evidence>
<protein>
    <recommendedName>
        <fullName evidence="3">HTH merR-type domain-containing protein</fullName>
    </recommendedName>
</protein>
<accession>A0A1Z4JSQ5</accession>
<reference evidence="1 2" key="1">
    <citation type="submission" date="2017-06" db="EMBL/GenBank/DDBJ databases">
        <title>Genome sequencing of cyanobaciteial culture collection at National Institute for Environmental Studies (NIES).</title>
        <authorList>
            <person name="Hirose Y."/>
            <person name="Shimura Y."/>
            <person name="Fujisawa T."/>
            <person name="Nakamura Y."/>
            <person name="Kawachi M."/>
        </authorList>
    </citation>
    <scope>NUCLEOTIDE SEQUENCE [LARGE SCALE GENOMIC DNA]</scope>
    <source>
        <strain evidence="1 2">NIES-2135</strain>
        <plasmid evidence="2">Plasmid Plasmid2 dna</plasmid>
    </source>
</reference>
<dbReference type="Gene3D" id="1.10.1660.10">
    <property type="match status" value="1"/>
</dbReference>
<keyword evidence="1" id="KW-0614">Plasmid</keyword>
<geneLocation type="plasmid" evidence="1">
    <name>plasmid2</name>
</geneLocation>
<evidence type="ECO:0000313" key="1">
    <source>
        <dbReference type="EMBL" id="BAY59801.1"/>
    </source>
</evidence>
<gene>
    <name evidence="1" type="ORF">NIES2135_66780</name>
</gene>